<dbReference type="CDD" id="cd00093">
    <property type="entry name" value="HTH_XRE"/>
    <property type="match status" value="1"/>
</dbReference>
<keyword evidence="2" id="KW-0802">TPR repeat</keyword>
<evidence type="ECO:0000256" key="2">
    <source>
        <dbReference type="PROSITE-ProRule" id="PRU00339"/>
    </source>
</evidence>
<dbReference type="InterPro" id="IPR010982">
    <property type="entry name" value="Lambda_DNA-bd_dom_sf"/>
</dbReference>
<dbReference type="GO" id="GO:0005829">
    <property type="term" value="C:cytosol"/>
    <property type="evidence" value="ECO:0007669"/>
    <property type="project" value="TreeGrafter"/>
</dbReference>
<dbReference type="EMBL" id="CP041372">
    <property type="protein sequence ID" value="QKS70497.1"/>
    <property type="molecule type" value="Genomic_DNA"/>
</dbReference>
<dbReference type="SUPFAM" id="SSF48452">
    <property type="entry name" value="TPR-like"/>
    <property type="match status" value="1"/>
</dbReference>
<evidence type="ECO:0000313" key="4">
    <source>
        <dbReference type="EMBL" id="QKS70497.1"/>
    </source>
</evidence>
<keyword evidence="1" id="KW-0238">DNA-binding</keyword>
<gene>
    <name evidence="4" type="ORF">FLK61_27480</name>
</gene>
<dbReference type="RefSeq" id="WP_176008534.1">
    <property type="nucleotide sequence ID" value="NZ_CP041372.2"/>
</dbReference>
<feature type="repeat" description="TPR" evidence="2">
    <location>
        <begin position="193"/>
        <end position="226"/>
    </location>
</feature>
<reference evidence="5" key="1">
    <citation type="submission" date="2019-07" db="EMBL/GenBank/DDBJ databases">
        <title>Bacillus alkalisoli sp. nov. isolated from saline soil.</title>
        <authorList>
            <person name="Sun J.-Q."/>
            <person name="Xu L."/>
        </authorList>
    </citation>
    <scope>NUCLEOTIDE SEQUENCE [LARGE SCALE GENOMIC DNA]</scope>
    <source>
        <strain evidence="5">M4U3P1</strain>
    </source>
</reference>
<dbReference type="SMART" id="SM00028">
    <property type="entry name" value="TPR"/>
    <property type="match status" value="2"/>
</dbReference>
<dbReference type="InterPro" id="IPR001387">
    <property type="entry name" value="Cro/C1-type_HTH"/>
</dbReference>
<dbReference type="PANTHER" id="PTHR46797">
    <property type="entry name" value="HTH-TYPE TRANSCRIPTIONAL REGULATOR"/>
    <property type="match status" value="1"/>
</dbReference>
<sequence>MLGQRIRTLRKQKKLTLEALAGDQLTKGMLSLIENEKSKPSMESLTYLAERLDVTVSELLDTEDKQKLQAVLDEVEGYIPGGRYLHITHPEKIKKAIEEVLPSIGTSYESARLLHLYAFALESVNDQTWQSYIKRAATLYENMNMVHPRVKIALFKSGILFEKQSYRDSLELFLEERRIIEDFFPRIDTLSLIDLHYHEALLYYAVGEYDKAIDITESALHLSQESHIFYRTDDFYRLAATHTLFMKGNTLTNKYIFKLKKYGELTDYKFAVEFYEFLNVASLIKREQFEEARNFISEYESNKDPLLLPWFLKEKGRLYYLNSDFEQASKILSEVNFPEYLTHPMDLALIYEVDVILARCHLHLGNVEKAREYAKKAEEIYAPLPESVFKDFMRDTLRLVEEQT</sequence>
<dbReference type="PANTHER" id="PTHR46797:SF1">
    <property type="entry name" value="METHYLPHOSPHONATE SYNTHASE"/>
    <property type="match status" value="1"/>
</dbReference>
<dbReference type="InterPro" id="IPR011990">
    <property type="entry name" value="TPR-like_helical_dom_sf"/>
</dbReference>
<name>A0A859FBS3_9BACI</name>
<dbReference type="KEGG" id="psua:FLK61_27480"/>
<evidence type="ECO:0000259" key="3">
    <source>
        <dbReference type="PROSITE" id="PS50943"/>
    </source>
</evidence>
<dbReference type="SMART" id="SM00530">
    <property type="entry name" value="HTH_XRE"/>
    <property type="match status" value="1"/>
</dbReference>
<protein>
    <submittedName>
        <fullName evidence="4">Helix-turn-helix transcriptional regulator</fullName>
    </submittedName>
</protein>
<dbReference type="GO" id="GO:0003677">
    <property type="term" value="F:DNA binding"/>
    <property type="evidence" value="ECO:0007669"/>
    <property type="project" value="UniProtKB-KW"/>
</dbReference>
<feature type="domain" description="HTH cro/C1-type" evidence="3">
    <location>
        <begin position="6"/>
        <end position="59"/>
    </location>
</feature>
<dbReference type="AlphaFoldDB" id="A0A859FBS3"/>
<accession>A0A859FBS3</accession>
<proteinExistence type="predicted"/>
<evidence type="ECO:0000256" key="1">
    <source>
        <dbReference type="ARBA" id="ARBA00023125"/>
    </source>
</evidence>
<dbReference type="Pfam" id="PF12844">
    <property type="entry name" value="HTH_19"/>
    <property type="match status" value="1"/>
</dbReference>
<dbReference type="InterPro" id="IPR050807">
    <property type="entry name" value="TransReg_Diox_bact_type"/>
</dbReference>
<keyword evidence="5" id="KW-1185">Reference proteome</keyword>
<dbReference type="PROSITE" id="PS50943">
    <property type="entry name" value="HTH_CROC1"/>
    <property type="match status" value="1"/>
</dbReference>
<dbReference type="Gene3D" id="1.25.40.10">
    <property type="entry name" value="Tetratricopeptide repeat domain"/>
    <property type="match status" value="1"/>
</dbReference>
<dbReference type="SUPFAM" id="SSF47413">
    <property type="entry name" value="lambda repressor-like DNA-binding domains"/>
    <property type="match status" value="1"/>
</dbReference>
<dbReference type="Proteomes" id="UP000318138">
    <property type="component" value="Chromosome"/>
</dbReference>
<organism evidence="4 5">
    <name type="scientific">Paenalkalicoccus suaedae</name>
    <dbReference type="NCBI Taxonomy" id="2592382"/>
    <lineage>
        <taxon>Bacteria</taxon>
        <taxon>Bacillati</taxon>
        <taxon>Bacillota</taxon>
        <taxon>Bacilli</taxon>
        <taxon>Bacillales</taxon>
        <taxon>Bacillaceae</taxon>
        <taxon>Paenalkalicoccus</taxon>
    </lineage>
</organism>
<dbReference type="InterPro" id="IPR019734">
    <property type="entry name" value="TPR_rpt"/>
</dbReference>
<dbReference type="Gene3D" id="1.10.260.40">
    <property type="entry name" value="lambda repressor-like DNA-binding domains"/>
    <property type="match status" value="1"/>
</dbReference>
<dbReference type="GO" id="GO:0003700">
    <property type="term" value="F:DNA-binding transcription factor activity"/>
    <property type="evidence" value="ECO:0007669"/>
    <property type="project" value="TreeGrafter"/>
</dbReference>
<evidence type="ECO:0000313" key="5">
    <source>
        <dbReference type="Proteomes" id="UP000318138"/>
    </source>
</evidence>
<dbReference type="PROSITE" id="PS50005">
    <property type="entry name" value="TPR"/>
    <property type="match status" value="1"/>
</dbReference>